<dbReference type="OrthoDB" id="9757559at2"/>
<dbReference type="Proteomes" id="UP000194020">
    <property type="component" value="Unassembled WGS sequence"/>
</dbReference>
<dbReference type="Gene3D" id="3.40.50.12780">
    <property type="entry name" value="N-terminal domain of ligase-like"/>
    <property type="match status" value="1"/>
</dbReference>
<accession>A0A1X3RQC4</accession>
<dbReference type="AlphaFoldDB" id="A0A1X3RQC4"/>
<proteinExistence type="predicted"/>
<organism evidence="2 3">
    <name type="scientific">Lonsdalea iberica</name>
    <dbReference type="NCBI Taxonomy" id="1082703"/>
    <lineage>
        <taxon>Bacteria</taxon>
        <taxon>Pseudomonadati</taxon>
        <taxon>Pseudomonadota</taxon>
        <taxon>Gammaproteobacteria</taxon>
        <taxon>Enterobacterales</taxon>
        <taxon>Pectobacteriaceae</taxon>
        <taxon>Lonsdalea</taxon>
    </lineage>
</organism>
<feature type="domain" description="AMP-dependent synthetase/ligase" evidence="1">
    <location>
        <begin position="17"/>
        <end position="362"/>
    </location>
</feature>
<sequence length="517" mass="57376">MFTSMMRMIGQQLFSNRRIAIVNAQGSWRYRDMASRVGAICGELARIQPKRALIYGHKERDTAAALLACAWSGIPFTVVDSVNPPLRMTRIATLYAAELILDGRERPETAPIDHESAPCLWLPALPDGDFMDGYTAPSCVNPLFYVLSTSGSTGQPKGVQIGCDNFGAFFGWYHRVLRDSGLEEEGHLNHARLSFDMGLLDFFTCFALGRPLIMLPHEYNALPRLNLNMMVSEPEVSLSSGFSTPSFLEIMCKDPRFNAETLPHLRTVMVGGEYVSPNLIERLLTRFPSLRILHAYGPTETTCLTHLHPIDGTTAQASGLLPLGQPCGTLRVAIEDGHHNALPEGDIGEVVIYGDQVGLGYLPEPHPHPVAFGARHGVPFYRTGDLGWRDAQGNLFIKGRIDSQVKWHGNRVDLQEIDAVACSFAHTIMATTLPVYQAHKLDDVLLFVQLNPLVENGEHEFRVHLSHQLPHYMVPTSIRFISDFPLNQNGKIDRQALLHHVTAALKENPHTRSLQAG</sequence>
<name>A0A1X3RQC4_9GAMM</name>
<dbReference type="Pfam" id="PF00501">
    <property type="entry name" value="AMP-binding"/>
    <property type="match status" value="1"/>
</dbReference>
<comment type="caution">
    <text evidence="2">The sequence shown here is derived from an EMBL/GenBank/DDBJ whole genome shotgun (WGS) entry which is preliminary data.</text>
</comment>
<evidence type="ECO:0000259" key="1">
    <source>
        <dbReference type="Pfam" id="PF00501"/>
    </source>
</evidence>
<dbReference type="PANTHER" id="PTHR45527:SF1">
    <property type="entry name" value="FATTY ACID SYNTHASE"/>
    <property type="match status" value="1"/>
</dbReference>
<dbReference type="SUPFAM" id="SSF56801">
    <property type="entry name" value="Acetyl-CoA synthetase-like"/>
    <property type="match status" value="1"/>
</dbReference>
<dbReference type="GO" id="GO:0031177">
    <property type="term" value="F:phosphopantetheine binding"/>
    <property type="evidence" value="ECO:0007669"/>
    <property type="project" value="TreeGrafter"/>
</dbReference>
<dbReference type="EMBL" id="LUTP01000043">
    <property type="protein sequence ID" value="OSN03982.1"/>
    <property type="molecule type" value="Genomic_DNA"/>
</dbReference>
<evidence type="ECO:0000313" key="3">
    <source>
        <dbReference type="Proteomes" id="UP000194020"/>
    </source>
</evidence>
<gene>
    <name evidence="2" type="ORF">AU511_13595</name>
</gene>
<dbReference type="RefSeq" id="WP_094110037.1">
    <property type="nucleotide sequence ID" value="NZ_LUTP01000043.1"/>
</dbReference>
<dbReference type="InterPro" id="IPR000873">
    <property type="entry name" value="AMP-dep_synth/lig_dom"/>
</dbReference>
<dbReference type="GO" id="GO:0043041">
    <property type="term" value="P:amino acid activation for nonribosomal peptide biosynthetic process"/>
    <property type="evidence" value="ECO:0007669"/>
    <property type="project" value="TreeGrafter"/>
</dbReference>
<dbReference type="InterPro" id="IPR045851">
    <property type="entry name" value="AMP-bd_C_sf"/>
</dbReference>
<dbReference type="Gene3D" id="3.30.300.30">
    <property type="match status" value="1"/>
</dbReference>
<dbReference type="GO" id="GO:0044550">
    <property type="term" value="P:secondary metabolite biosynthetic process"/>
    <property type="evidence" value="ECO:0007669"/>
    <property type="project" value="TreeGrafter"/>
</dbReference>
<reference evidence="2 3" key="1">
    <citation type="submission" date="2016-02" db="EMBL/GenBank/DDBJ databases">
        <title>Species-wide whole genome sequencing reveals diversity, host range in Lonsdalea quercina.</title>
        <authorList>
            <person name="Li Y."/>
        </authorList>
    </citation>
    <scope>NUCLEOTIDE SEQUENCE [LARGE SCALE GENOMIC DNA]</scope>
    <source>
        <strain evidence="2 3">LMG 26264</strain>
    </source>
</reference>
<dbReference type="GO" id="GO:0005737">
    <property type="term" value="C:cytoplasm"/>
    <property type="evidence" value="ECO:0007669"/>
    <property type="project" value="TreeGrafter"/>
</dbReference>
<dbReference type="PANTHER" id="PTHR45527">
    <property type="entry name" value="NONRIBOSOMAL PEPTIDE SYNTHETASE"/>
    <property type="match status" value="1"/>
</dbReference>
<evidence type="ECO:0000313" key="2">
    <source>
        <dbReference type="EMBL" id="OSN03982.1"/>
    </source>
</evidence>
<protein>
    <recommendedName>
        <fullName evidence="1">AMP-dependent synthetase/ligase domain-containing protein</fullName>
    </recommendedName>
</protein>
<dbReference type="InterPro" id="IPR042099">
    <property type="entry name" value="ANL_N_sf"/>
</dbReference>